<accession>A0A6L2MEN7</accession>
<dbReference type="Gene3D" id="3.30.70.270">
    <property type="match status" value="1"/>
</dbReference>
<proteinExistence type="predicted"/>
<comment type="caution">
    <text evidence="1">The sequence shown here is derived from an EMBL/GenBank/DDBJ whole genome shotgun (WGS) entry which is preliminary data.</text>
</comment>
<organism evidence="1">
    <name type="scientific">Tanacetum cinerariifolium</name>
    <name type="common">Dalmatian daisy</name>
    <name type="synonym">Chrysanthemum cinerariifolium</name>
    <dbReference type="NCBI Taxonomy" id="118510"/>
    <lineage>
        <taxon>Eukaryota</taxon>
        <taxon>Viridiplantae</taxon>
        <taxon>Streptophyta</taxon>
        <taxon>Embryophyta</taxon>
        <taxon>Tracheophyta</taxon>
        <taxon>Spermatophyta</taxon>
        <taxon>Magnoliopsida</taxon>
        <taxon>eudicotyledons</taxon>
        <taxon>Gunneridae</taxon>
        <taxon>Pentapetalae</taxon>
        <taxon>asterids</taxon>
        <taxon>campanulids</taxon>
        <taxon>Asterales</taxon>
        <taxon>Asteraceae</taxon>
        <taxon>Asteroideae</taxon>
        <taxon>Anthemideae</taxon>
        <taxon>Anthemidinae</taxon>
        <taxon>Tanacetum</taxon>
    </lineage>
</organism>
<sequence length="290" mass="33493">SMVAPITDCLKQPKFVWTLESQKAFDALKKVVTAAPIQGQAKLNPRRTNWYQEPKFLIKMFQRRSEDEDSEYPFFEGDGSSSDEWRDYGMSGEDYEGPSVFDDDQYEKELMPVYDTAIEDVIEEEEGFVEKGGFDWEEDNIKVVVVVANDLCSSMIQTSINVDFSITVNSNPHELIWLHKGNLVEINILIGKKYQGYVKAKPMDDKFGFKMIKVRGRVIIKKGNLMQEIQSWMLRVQGMSKQNSRMGFFSRGENDAEALTFSQSQNSKEKLKSITILFLVLDYYAYYYVP</sequence>
<evidence type="ECO:0008006" key="2">
    <source>
        <dbReference type="Google" id="ProtNLM"/>
    </source>
</evidence>
<dbReference type="EMBL" id="BKCJ010006497">
    <property type="protein sequence ID" value="GEU72456.1"/>
    <property type="molecule type" value="Genomic_DNA"/>
</dbReference>
<gene>
    <name evidence="1" type="ORF">Tci_044434</name>
</gene>
<reference evidence="1" key="1">
    <citation type="journal article" date="2019" name="Sci. Rep.">
        <title>Draft genome of Tanacetum cinerariifolium, the natural source of mosquito coil.</title>
        <authorList>
            <person name="Yamashiro T."/>
            <person name="Shiraishi A."/>
            <person name="Satake H."/>
            <person name="Nakayama K."/>
        </authorList>
    </citation>
    <scope>NUCLEOTIDE SEQUENCE</scope>
</reference>
<feature type="non-terminal residue" evidence="1">
    <location>
        <position position="1"/>
    </location>
</feature>
<dbReference type="AlphaFoldDB" id="A0A6L2MEN7"/>
<evidence type="ECO:0000313" key="1">
    <source>
        <dbReference type="EMBL" id="GEU72456.1"/>
    </source>
</evidence>
<dbReference type="InterPro" id="IPR043128">
    <property type="entry name" value="Rev_trsase/Diguanyl_cyclase"/>
</dbReference>
<name>A0A6L2MEN7_TANCI</name>
<protein>
    <recommendedName>
        <fullName evidence="2">Reverse transcriptase domain-containing protein</fullName>
    </recommendedName>
</protein>